<dbReference type="AlphaFoldDB" id="A0AB36EDA2"/>
<reference evidence="1 2" key="1">
    <citation type="journal article" date="2016" name="PeerJ">
        <title>Gall-ID: tools for genotyping gall-causing phytopathogenic bacteria.</title>
        <authorList>
            <person name="Davis E.W.II."/>
            <person name="Weisberg A.J."/>
            <person name="Tabima J.F."/>
            <person name="Grunwald N.J."/>
            <person name="Chang J.H."/>
        </authorList>
    </citation>
    <scope>NUCLEOTIDE SEQUENCE [LARGE SCALE GENOMIC DNA]</scope>
    <source>
        <strain evidence="1 2">N2/73</strain>
    </source>
</reference>
<accession>A0AB36EDA2</accession>
<protein>
    <submittedName>
        <fullName evidence="1">Uncharacterized protein</fullName>
    </submittedName>
</protein>
<sequence>MEDEIDYLVRTQRNEYNWWPDYVYRHQIDPSKAEHTRYHNIIRSGFSLNQSYTPAIFAFVRRHGTYVASAVYLTPFLISELPADTDLETVHDYVRTELKKLLWVRRRDNRDITDAEINIAIEWLRRVDCAKHQSDVIDRNGGF</sequence>
<gene>
    <name evidence="1" type="ORF">A6U91_18755</name>
</gene>
<dbReference type="Proteomes" id="UP000093451">
    <property type="component" value="Unassembled WGS sequence"/>
</dbReference>
<evidence type="ECO:0000313" key="1">
    <source>
        <dbReference type="EMBL" id="OCJ33472.1"/>
    </source>
</evidence>
<dbReference type="EMBL" id="LXKT01000027">
    <property type="protein sequence ID" value="OCJ33472.1"/>
    <property type="molecule type" value="Genomic_DNA"/>
</dbReference>
<dbReference type="RefSeq" id="WP_065688837.1">
    <property type="nucleotide sequence ID" value="NZ_LXKT01000027.1"/>
</dbReference>
<organism evidence="1 2">
    <name type="scientific">Agrobacterium tumefaciens</name>
    <dbReference type="NCBI Taxonomy" id="358"/>
    <lineage>
        <taxon>Bacteria</taxon>
        <taxon>Pseudomonadati</taxon>
        <taxon>Pseudomonadota</taxon>
        <taxon>Alphaproteobacteria</taxon>
        <taxon>Hyphomicrobiales</taxon>
        <taxon>Rhizobiaceae</taxon>
        <taxon>Rhizobium/Agrobacterium group</taxon>
        <taxon>Agrobacterium</taxon>
        <taxon>Agrobacterium tumefaciens complex</taxon>
    </lineage>
</organism>
<comment type="caution">
    <text evidence="1">The sequence shown here is derived from an EMBL/GenBank/DDBJ whole genome shotgun (WGS) entry which is preliminary data.</text>
</comment>
<proteinExistence type="predicted"/>
<name>A0AB36EDA2_AGRTU</name>
<evidence type="ECO:0000313" key="2">
    <source>
        <dbReference type="Proteomes" id="UP000093451"/>
    </source>
</evidence>